<protein>
    <recommendedName>
        <fullName evidence="2">DUF559 domain-containing protein</fullName>
    </recommendedName>
</protein>
<name>A0A381VJE2_9ZZZZ</name>
<accession>A0A381VJE2</accession>
<dbReference type="EMBL" id="UINC01008933">
    <property type="protein sequence ID" value="SVA40141.1"/>
    <property type="molecule type" value="Genomic_DNA"/>
</dbReference>
<dbReference type="Gene3D" id="3.40.960.10">
    <property type="entry name" value="VSR Endonuclease"/>
    <property type="match status" value="1"/>
</dbReference>
<proteinExistence type="predicted"/>
<organism evidence="1">
    <name type="scientific">marine metagenome</name>
    <dbReference type="NCBI Taxonomy" id="408172"/>
    <lineage>
        <taxon>unclassified sequences</taxon>
        <taxon>metagenomes</taxon>
        <taxon>ecological metagenomes</taxon>
    </lineage>
</organism>
<sequence>MKVIDFDGRSYNFPPTGHVPDSDDRRPRSKWHLGARGLLKQMYPTQRILEEVPLPGTRLFADFYIPSRKTVIEVHGRQHYEFVAHFHGNRMGFLQSKKNDDLKMEWCTLNNIKLIVLPYDKKDDWRTYIEED</sequence>
<reference evidence="1" key="1">
    <citation type="submission" date="2018-05" db="EMBL/GenBank/DDBJ databases">
        <authorList>
            <person name="Lanie J.A."/>
            <person name="Ng W.-L."/>
            <person name="Kazmierczak K.M."/>
            <person name="Andrzejewski T.M."/>
            <person name="Davidsen T.M."/>
            <person name="Wayne K.J."/>
            <person name="Tettelin H."/>
            <person name="Glass J.I."/>
            <person name="Rusch D."/>
            <person name="Podicherti R."/>
            <person name="Tsui H.-C.T."/>
            <person name="Winkler M.E."/>
        </authorList>
    </citation>
    <scope>NUCLEOTIDE SEQUENCE</scope>
</reference>
<dbReference type="AlphaFoldDB" id="A0A381VJE2"/>
<evidence type="ECO:0008006" key="2">
    <source>
        <dbReference type="Google" id="ProtNLM"/>
    </source>
</evidence>
<evidence type="ECO:0000313" key="1">
    <source>
        <dbReference type="EMBL" id="SVA40141.1"/>
    </source>
</evidence>
<gene>
    <name evidence="1" type="ORF">METZ01_LOCUS92995</name>
</gene>